<evidence type="ECO:0000256" key="4">
    <source>
        <dbReference type="ARBA" id="ARBA00022490"/>
    </source>
</evidence>
<dbReference type="Pfam" id="PF05368">
    <property type="entry name" value="NmrA"/>
    <property type="match status" value="1"/>
</dbReference>
<comment type="subcellular location">
    <subcellularLocation>
        <location evidence="2">Cytoplasm</location>
        <location evidence="2">Perinuclear region</location>
    </subcellularLocation>
    <subcellularLocation>
        <location evidence="1">Nucleus</location>
    </subcellularLocation>
</comment>
<name>A0A4R8QA34_9PEZI</name>
<accession>A0A4R8QA34</accession>
<dbReference type="GO" id="GO:0048471">
    <property type="term" value="C:perinuclear region of cytoplasm"/>
    <property type="evidence" value="ECO:0007669"/>
    <property type="project" value="UniProtKB-SubCell"/>
</dbReference>
<dbReference type="FunFam" id="3.40.50.720:FF:000181">
    <property type="entry name" value="NmrA-like family domain-containing protein 1"/>
    <property type="match status" value="1"/>
</dbReference>
<keyword evidence="5" id="KW-0521">NADP</keyword>
<keyword evidence="6" id="KW-0539">Nucleus</keyword>
<comment type="similarity">
    <text evidence="3">Belongs to the NmrA-type oxidoreductase family.</text>
</comment>
<proteinExistence type="inferred from homology"/>
<evidence type="ECO:0000256" key="3">
    <source>
        <dbReference type="ARBA" id="ARBA00006328"/>
    </source>
</evidence>
<dbReference type="Gene3D" id="3.40.50.720">
    <property type="entry name" value="NAD(P)-binding Rossmann-like Domain"/>
    <property type="match status" value="1"/>
</dbReference>
<evidence type="ECO:0000256" key="2">
    <source>
        <dbReference type="ARBA" id="ARBA00004556"/>
    </source>
</evidence>
<dbReference type="InterPro" id="IPR036291">
    <property type="entry name" value="NAD(P)-bd_dom_sf"/>
</dbReference>
<feature type="domain" description="NmrA-like" evidence="8">
    <location>
        <begin position="3"/>
        <end position="306"/>
    </location>
</feature>
<dbReference type="EMBL" id="QAPG01000087">
    <property type="protein sequence ID" value="TDZ32055.1"/>
    <property type="molecule type" value="Genomic_DNA"/>
</dbReference>
<dbReference type="PANTHER" id="PTHR42748">
    <property type="entry name" value="NITROGEN METABOLITE REPRESSION PROTEIN NMRA FAMILY MEMBER"/>
    <property type="match status" value="1"/>
</dbReference>
<dbReference type="AlphaFoldDB" id="A0A4R8QA34"/>
<reference evidence="9 10" key="1">
    <citation type="submission" date="2018-11" db="EMBL/GenBank/DDBJ databases">
        <title>Genome sequence and assembly of Colletotrichum spinosum.</title>
        <authorList>
            <person name="Gan P."/>
            <person name="Shirasu K."/>
        </authorList>
    </citation>
    <scope>NUCLEOTIDE SEQUENCE [LARGE SCALE GENOMIC DNA]</scope>
    <source>
        <strain evidence="9 10">CBS 515.97</strain>
    </source>
</reference>
<organism evidence="9 10">
    <name type="scientific">Colletotrichum spinosum</name>
    <dbReference type="NCBI Taxonomy" id="1347390"/>
    <lineage>
        <taxon>Eukaryota</taxon>
        <taxon>Fungi</taxon>
        <taxon>Dikarya</taxon>
        <taxon>Ascomycota</taxon>
        <taxon>Pezizomycotina</taxon>
        <taxon>Sordariomycetes</taxon>
        <taxon>Hypocreomycetidae</taxon>
        <taxon>Glomerellales</taxon>
        <taxon>Glomerellaceae</taxon>
        <taxon>Colletotrichum</taxon>
        <taxon>Colletotrichum orbiculare species complex</taxon>
    </lineage>
</organism>
<keyword evidence="10" id="KW-1185">Reference proteome</keyword>
<dbReference type="SUPFAM" id="SSF51735">
    <property type="entry name" value="NAD(P)-binding Rossmann-fold domains"/>
    <property type="match status" value="1"/>
</dbReference>
<protein>
    <recommendedName>
        <fullName evidence="7">NmrA-like family domain-containing protein 1</fullName>
    </recommendedName>
</protein>
<dbReference type="GO" id="GO:0005634">
    <property type="term" value="C:nucleus"/>
    <property type="evidence" value="ECO:0007669"/>
    <property type="project" value="UniProtKB-SubCell"/>
</dbReference>
<evidence type="ECO:0000256" key="5">
    <source>
        <dbReference type="ARBA" id="ARBA00022857"/>
    </source>
</evidence>
<sequence>MSQKIITVFGATGLQGGSVVNIFLSDPKLKSEWAVRGVTRDTTKDSSKALAARGVEVVSADLNDKASLVEAVKGSHTVFAVTNYWEKLDKDLEVQQGKNIADAAEEVGVQHFIFSSLLDVNKLSKGVLADVYHFDSKAAVEEYIRTLSLPATFFLHGFYMSNFPGGMLRQTPPDNAWALSLPIPSSSPIPLFDAPADTGKFVKGIVLNREKVLGKRVLAATAYTTAGEAVEVFKKVYPEAGSNARYNELPHEVFLGIMKGQGMPDFVALEMLQNMRLLNEFGYYDGAELDESHALVEDKLTTWEEHVKNAKAFAELK</sequence>
<comment type="caution">
    <text evidence="9">The sequence shown here is derived from an EMBL/GenBank/DDBJ whole genome shotgun (WGS) entry which is preliminary data.</text>
</comment>
<evidence type="ECO:0000313" key="10">
    <source>
        <dbReference type="Proteomes" id="UP000295083"/>
    </source>
</evidence>
<evidence type="ECO:0000256" key="7">
    <source>
        <dbReference type="ARBA" id="ARBA00040296"/>
    </source>
</evidence>
<dbReference type="PANTHER" id="PTHR42748:SF31">
    <property type="entry name" value="NMRA-LIKE DOMAIN-CONTAINING PROTEIN-RELATED"/>
    <property type="match status" value="1"/>
</dbReference>
<evidence type="ECO:0000313" key="9">
    <source>
        <dbReference type="EMBL" id="TDZ32055.1"/>
    </source>
</evidence>
<evidence type="ECO:0000259" key="8">
    <source>
        <dbReference type="Pfam" id="PF05368"/>
    </source>
</evidence>
<dbReference type="Gene3D" id="3.90.25.10">
    <property type="entry name" value="UDP-galactose 4-epimerase, domain 1"/>
    <property type="match status" value="1"/>
</dbReference>
<evidence type="ECO:0000256" key="1">
    <source>
        <dbReference type="ARBA" id="ARBA00004123"/>
    </source>
</evidence>
<dbReference type="InterPro" id="IPR051164">
    <property type="entry name" value="NmrA-like_oxidored"/>
</dbReference>
<dbReference type="CDD" id="cd05251">
    <property type="entry name" value="NmrA_like_SDR_a"/>
    <property type="match status" value="1"/>
</dbReference>
<keyword evidence="4" id="KW-0963">Cytoplasm</keyword>
<dbReference type="InterPro" id="IPR008030">
    <property type="entry name" value="NmrA-like"/>
</dbReference>
<evidence type="ECO:0000256" key="6">
    <source>
        <dbReference type="ARBA" id="ARBA00023242"/>
    </source>
</evidence>
<dbReference type="Proteomes" id="UP000295083">
    <property type="component" value="Unassembled WGS sequence"/>
</dbReference>
<gene>
    <name evidence="9" type="primary">NMRAL1-3</name>
    <name evidence="9" type="ORF">C8035_v000797</name>
</gene>